<sequence length="279" mass="31176">MAVGVVEGPWTDDENALTVSTYFGMLRTELSGERLNKAQFNRGLQESTGRSRGAIEFKLANISAVLHQMKAFYINGYKPRSNVQSSLRAEVERQLRADSALESLMFRAVDVPVVNPAVDLVLQRTAAPTLEVEDFTYHRRAIKTDFVRLESNKRDLGIAGELAVVNHEKHRLVLNGCSSLADRVEHVSVTQGDGLGFDVLSFNADGSERFIEVKTTRRADTWPFIATRNEVAFSTEIPEQFHLYRVYGYGGRRPGLFTLPGSLEDTCALVPRDFDAYAK</sequence>
<dbReference type="EMBL" id="JAGIOI010000001">
    <property type="protein sequence ID" value="MBP2411755.1"/>
    <property type="molecule type" value="Genomic_DNA"/>
</dbReference>
<comment type="caution">
    <text evidence="2">The sequence shown here is derived from an EMBL/GenBank/DDBJ whole genome shotgun (WGS) entry which is preliminary data.</text>
</comment>
<protein>
    <recommendedName>
        <fullName evidence="1">Protein NO VEIN C-terminal domain-containing protein</fullName>
    </recommendedName>
</protein>
<evidence type="ECO:0000313" key="2">
    <source>
        <dbReference type="EMBL" id="MBP2411755.1"/>
    </source>
</evidence>
<accession>A0ABS4YTH5</accession>
<dbReference type="RefSeq" id="WP_209677080.1">
    <property type="nucleotide sequence ID" value="NZ_JAGIOI010000001.1"/>
</dbReference>
<proteinExistence type="predicted"/>
<name>A0ABS4YTH5_9MICC</name>
<feature type="domain" description="Protein NO VEIN C-terminal" evidence="1">
    <location>
        <begin position="160"/>
        <end position="256"/>
    </location>
</feature>
<organism evidence="2 3">
    <name type="scientific">Arthrobacter stackebrandtii</name>
    <dbReference type="NCBI Taxonomy" id="272161"/>
    <lineage>
        <taxon>Bacteria</taxon>
        <taxon>Bacillati</taxon>
        <taxon>Actinomycetota</taxon>
        <taxon>Actinomycetes</taxon>
        <taxon>Micrococcales</taxon>
        <taxon>Micrococcaceae</taxon>
        <taxon>Arthrobacter</taxon>
    </lineage>
</organism>
<evidence type="ECO:0000313" key="3">
    <source>
        <dbReference type="Proteomes" id="UP000711614"/>
    </source>
</evidence>
<dbReference type="Pfam" id="PF13020">
    <property type="entry name" value="NOV_C"/>
    <property type="match status" value="1"/>
</dbReference>
<evidence type="ECO:0000259" key="1">
    <source>
        <dbReference type="Pfam" id="PF13020"/>
    </source>
</evidence>
<dbReference type="InterPro" id="IPR024975">
    <property type="entry name" value="NOV_C"/>
</dbReference>
<keyword evidence="3" id="KW-1185">Reference proteome</keyword>
<dbReference type="Proteomes" id="UP000711614">
    <property type="component" value="Unassembled WGS sequence"/>
</dbReference>
<gene>
    <name evidence="2" type="ORF">JOF48_000554</name>
</gene>
<reference evidence="2 3" key="1">
    <citation type="submission" date="2021-03" db="EMBL/GenBank/DDBJ databases">
        <title>Sequencing the genomes of 1000 actinobacteria strains.</title>
        <authorList>
            <person name="Klenk H.-P."/>
        </authorList>
    </citation>
    <scope>NUCLEOTIDE SEQUENCE [LARGE SCALE GENOMIC DNA]</scope>
    <source>
        <strain evidence="2 3">DSM 16005</strain>
    </source>
</reference>